<dbReference type="PANTHER" id="PTHR22916">
    <property type="entry name" value="GLYCOSYLTRANSFERASE"/>
    <property type="match status" value="1"/>
</dbReference>
<name>A0A921MPP8_9BACT</name>
<dbReference type="Gene3D" id="3.90.550.10">
    <property type="entry name" value="Spore Coat Polysaccharide Biosynthesis Protein SpsA, Chain A"/>
    <property type="match status" value="1"/>
</dbReference>
<protein>
    <submittedName>
        <fullName evidence="2">Glycosyltransferase</fullName>
    </submittedName>
</protein>
<evidence type="ECO:0000313" key="3">
    <source>
        <dbReference type="Proteomes" id="UP000757103"/>
    </source>
</evidence>
<dbReference type="Pfam" id="PF00535">
    <property type="entry name" value="Glycos_transf_2"/>
    <property type="match status" value="1"/>
</dbReference>
<dbReference type="EMBL" id="DYUD01000009">
    <property type="protein sequence ID" value="HJG88135.1"/>
    <property type="molecule type" value="Genomic_DNA"/>
</dbReference>
<dbReference type="SUPFAM" id="SSF53448">
    <property type="entry name" value="Nucleotide-diphospho-sugar transferases"/>
    <property type="match status" value="1"/>
</dbReference>
<evidence type="ECO:0000313" key="2">
    <source>
        <dbReference type="EMBL" id="HJG88135.1"/>
    </source>
</evidence>
<dbReference type="GO" id="GO:0016758">
    <property type="term" value="F:hexosyltransferase activity"/>
    <property type="evidence" value="ECO:0007669"/>
    <property type="project" value="UniProtKB-ARBA"/>
</dbReference>
<dbReference type="AlphaFoldDB" id="A0A921MPP8"/>
<sequence>MQTSKVSILVAVYNAEKYLGKCLDSLVSQTYGNIEILCIDDGSNDSSADILNRYALTDDRIKVLTLSKNSGLANARNEGLKVASGQYITMLDSDDWFSDDSIEKAVEAIESEPDADASLFRLMQYYEETGKMVEYKNKTDKKCISGEEAFVLSLDWSIHGLYMLRAEIHKKYLFDNATLLYSDENATRLHYLHSRKVVMSEGKYFYRRHVESMTNSCSIRRFDILAANYSLLQLLKKEEREGSLTDADKIFDLYENIRWLNVVGAYWYYFNNKQRFTVEEQKEILSKISSALETIDARRIRLALKFKMGYYPFKNFRLFLLSENIYFHLRKLLGR</sequence>
<accession>A0A921MPP8</accession>
<reference evidence="2" key="1">
    <citation type="journal article" date="2021" name="PeerJ">
        <title>Extensive microbial diversity within the chicken gut microbiome revealed by metagenomics and culture.</title>
        <authorList>
            <person name="Gilroy R."/>
            <person name="Ravi A."/>
            <person name="Getino M."/>
            <person name="Pursley I."/>
            <person name="Horton D.L."/>
            <person name="Alikhan N.F."/>
            <person name="Baker D."/>
            <person name="Gharbi K."/>
            <person name="Hall N."/>
            <person name="Watson M."/>
            <person name="Adriaenssens E.M."/>
            <person name="Foster-Nyarko E."/>
            <person name="Jarju S."/>
            <person name="Secka A."/>
            <person name="Antonio M."/>
            <person name="Oren A."/>
            <person name="Chaudhuri R.R."/>
            <person name="La Ragione R."/>
            <person name="Hildebrand F."/>
            <person name="Pallen M.J."/>
        </authorList>
    </citation>
    <scope>NUCLEOTIDE SEQUENCE</scope>
    <source>
        <strain evidence="2">CHK121-7720</strain>
    </source>
</reference>
<reference evidence="2" key="2">
    <citation type="submission" date="2021-09" db="EMBL/GenBank/DDBJ databases">
        <authorList>
            <person name="Gilroy R."/>
        </authorList>
    </citation>
    <scope>NUCLEOTIDE SEQUENCE</scope>
    <source>
        <strain evidence="2">CHK121-7720</strain>
    </source>
</reference>
<dbReference type="RefSeq" id="WP_273305221.1">
    <property type="nucleotide sequence ID" value="NZ_CASDXW010000016.1"/>
</dbReference>
<dbReference type="PANTHER" id="PTHR22916:SF3">
    <property type="entry name" value="UDP-GLCNAC:BETAGAL BETA-1,3-N-ACETYLGLUCOSAMINYLTRANSFERASE-LIKE PROTEIN 1"/>
    <property type="match status" value="1"/>
</dbReference>
<comment type="caution">
    <text evidence="2">The sequence shown here is derived from an EMBL/GenBank/DDBJ whole genome shotgun (WGS) entry which is preliminary data.</text>
</comment>
<dbReference type="InterPro" id="IPR001173">
    <property type="entry name" value="Glyco_trans_2-like"/>
</dbReference>
<evidence type="ECO:0000259" key="1">
    <source>
        <dbReference type="Pfam" id="PF00535"/>
    </source>
</evidence>
<dbReference type="Proteomes" id="UP000757103">
    <property type="component" value="Unassembled WGS sequence"/>
</dbReference>
<dbReference type="InterPro" id="IPR029044">
    <property type="entry name" value="Nucleotide-diphossugar_trans"/>
</dbReference>
<proteinExistence type="predicted"/>
<dbReference type="CDD" id="cd00761">
    <property type="entry name" value="Glyco_tranf_GTA_type"/>
    <property type="match status" value="1"/>
</dbReference>
<organism evidence="2 3">
    <name type="scientific">Barnesiella viscericola</name>
    <dbReference type="NCBI Taxonomy" id="397865"/>
    <lineage>
        <taxon>Bacteria</taxon>
        <taxon>Pseudomonadati</taxon>
        <taxon>Bacteroidota</taxon>
        <taxon>Bacteroidia</taxon>
        <taxon>Bacteroidales</taxon>
        <taxon>Barnesiellaceae</taxon>
        <taxon>Barnesiella</taxon>
    </lineage>
</organism>
<feature type="domain" description="Glycosyltransferase 2-like" evidence="1">
    <location>
        <begin position="7"/>
        <end position="137"/>
    </location>
</feature>
<gene>
    <name evidence="2" type="ORF">K8U91_01470</name>
</gene>